<evidence type="ECO:0000313" key="2">
    <source>
        <dbReference type="EMBL" id="CAG8576587.1"/>
    </source>
</evidence>
<name>A0A9N9BQV2_9GLOM</name>
<evidence type="ECO:0000313" key="3">
    <source>
        <dbReference type="Proteomes" id="UP000789508"/>
    </source>
</evidence>
<sequence>WIEVTFDCEAGRKEAIDKIEKKSRDWFRMIPEEKEEEEEKRRPNGDNEDENLKYIILWDLPKDINQQEIQYACKKIGTVENIQIKRSFTKARAILKINREREAEVPWTIPIGDEKLARITESIEDFDERNRRSKIIARLRSLPKGASEVLEWKTQYNSDRDNQDRSERSQSREKEERVIDTKRKREEEEFSEKSEYEESEAKELNETLKQDEESLDAPERRHC</sequence>
<accession>A0A9N9BQV2</accession>
<gene>
    <name evidence="2" type="ORF">ALEPTO_LOCUS7060</name>
</gene>
<proteinExistence type="predicted"/>
<organism evidence="2 3">
    <name type="scientific">Ambispora leptoticha</name>
    <dbReference type="NCBI Taxonomy" id="144679"/>
    <lineage>
        <taxon>Eukaryota</taxon>
        <taxon>Fungi</taxon>
        <taxon>Fungi incertae sedis</taxon>
        <taxon>Mucoromycota</taxon>
        <taxon>Glomeromycotina</taxon>
        <taxon>Glomeromycetes</taxon>
        <taxon>Archaeosporales</taxon>
        <taxon>Ambisporaceae</taxon>
        <taxon>Ambispora</taxon>
    </lineage>
</organism>
<protein>
    <submittedName>
        <fullName evidence="2">5632_t:CDS:1</fullName>
    </submittedName>
</protein>
<evidence type="ECO:0000256" key="1">
    <source>
        <dbReference type="SAM" id="MobiDB-lite"/>
    </source>
</evidence>
<dbReference type="EMBL" id="CAJVPS010002797">
    <property type="protein sequence ID" value="CAG8576587.1"/>
    <property type="molecule type" value="Genomic_DNA"/>
</dbReference>
<feature type="non-terminal residue" evidence="2">
    <location>
        <position position="223"/>
    </location>
</feature>
<dbReference type="OrthoDB" id="10580368at2759"/>
<dbReference type="AlphaFoldDB" id="A0A9N9BQV2"/>
<reference evidence="2" key="1">
    <citation type="submission" date="2021-06" db="EMBL/GenBank/DDBJ databases">
        <authorList>
            <person name="Kallberg Y."/>
            <person name="Tangrot J."/>
            <person name="Rosling A."/>
        </authorList>
    </citation>
    <scope>NUCLEOTIDE SEQUENCE</scope>
    <source>
        <strain evidence="2">FL130A</strain>
    </source>
</reference>
<feature type="compositionally biased region" description="Basic and acidic residues" evidence="1">
    <location>
        <begin position="158"/>
        <end position="223"/>
    </location>
</feature>
<feature type="region of interest" description="Disordered" evidence="1">
    <location>
        <begin position="153"/>
        <end position="223"/>
    </location>
</feature>
<dbReference type="Proteomes" id="UP000789508">
    <property type="component" value="Unassembled WGS sequence"/>
</dbReference>
<keyword evidence="3" id="KW-1185">Reference proteome</keyword>
<comment type="caution">
    <text evidence="2">The sequence shown here is derived from an EMBL/GenBank/DDBJ whole genome shotgun (WGS) entry which is preliminary data.</text>
</comment>